<evidence type="ECO:0000256" key="5">
    <source>
        <dbReference type="ARBA" id="ARBA00022989"/>
    </source>
</evidence>
<dbReference type="RefSeq" id="WP_133994403.1">
    <property type="nucleotide sequence ID" value="NZ_SODV01000001.1"/>
</dbReference>
<dbReference type="InterPro" id="IPR003362">
    <property type="entry name" value="Bact_transf"/>
</dbReference>
<evidence type="ECO:0000256" key="7">
    <source>
        <dbReference type="SAM" id="Phobius"/>
    </source>
</evidence>
<keyword evidence="10" id="KW-1185">Reference proteome</keyword>
<comment type="caution">
    <text evidence="9">The sequence shown here is derived from an EMBL/GenBank/DDBJ whole genome shotgun (WGS) entry which is preliminary data.</text>
</comment>
<dbReference type="GO" id="GO:0016020">
    <property type="term" value="C:membrane"/>
    <property type="evidence" value="ECO:0007669"/>
    <property type="project" value="UniProtKB-SubCell"/>
</dbReference>
<dbReference type="Proteomes" id="UP000294498">
    <property type="component" value="Unassembled WGS sequence"/>
</dbReference>
<feature type="transmembrane region" description="Helical" evidence="7">
    <location>
        <begin position="44"/>
        <end position="65"/>
    </location>
</feature>
<dbReference type="Gene3D" id="3.40.50.720">
    <property type="entry name" value="NAD(P)-binding Rossmann-like Domain"/>
    <property type="match status" value="1"/>
</dbReference>
<feature type="domain" description="Bacterial sugar transferase" evidence="8">
    <location>
        <begin position="274"/>
        <end position="458"/>
    </location>
</feature>
<feature type="transmembrane region" description="Helical" evidence="7">
    <location>
        <begin position="77"/>
        <end position="99"/>
    </location>
</feature>
<dbReference type="InterPro" id="IPR017475">
    <property type="entry name" value="EPS_sugar_tfrase"/>
</dbReference>
<keyword evidence="3 9" id="KW-0808">Transferase</keyword>
<evidence type="ECO:0000256" key="1">
    <source>
        <dbReference type="ARBA" id="ARBA00004141"/>
    </source>
</evidence>
<evidence type="ECO:0000259" key="8">
    <source>
        <dbReference type="Pfam" id="PF02397"/>
    </source>
</evidence>
<sequence>METRLSYFFRLGLVFGDFCIVNFSYLAGYLVMKYWVHDSHVPNVVFSQILIFNLGWLTLASVLKLYSRETVVKIEQIFRQTVKTLVAHGVFFAIFLVYSDEKRYALKFLPAAYGTLLSLLTLRSIVLTYLTDKFLKRAKLHTKTAIVGHNQTALRLARYFIVHQNMYSFEGFFDARLDYVNPDDGRKGEGQIEKYIHFAAANDIREIYSTILPEKQQLNRIIEVADQYCIRVKFVPDFSGALQSNYHIDYLDAVPIISIRTEPLQQDIRNQVKKRVFDVVFSLIVILFVMSWLTPLIALLIKLESRGPVFFRQRRTGKDNQPFWCYKFRSMRVNGDSDKVQATRGDRRITRIGAFLRKSNMDEFPQFFNVLAGDMSIVGPRPHMLKHTEQYSALISKYMARQFLKPGITGWAQVNGYRGETKDTELMAKRVEHDIWYMENWSWWLDIRIIFMTIINAFRGEDNAF</sequence>
<dbReference type="OrthoDB" id="9808602at2"/>
<accession>A0A4R8DTV9</accession>
<dbReference type="InterPro" id="IPR017473">
    <property type="entry name" value="Undecaprenyl-P_gluc_Ptfrase"/>
</dbReference>
<feature type="transmembrane region" description="Helical" evidence="7">
    <location>
        <begin position="279"/>
        <end position="301"/>
    </location>
</feature>
<dbReference type="PANTHER" id="PTHR30576">
    <property type="entry name" value="COLANIC BIOSYNTHESIS UDP-GLUCOSE LIPID CARRIER TRANSFERASE"/>
    <property type="match status" value="1"/>
</dbReference>
<comment type="similarity">
    <text evidence="2">Belongs to the bacterial sugar transferase family.</text>
</comment>
<feature type="transmembrane region" description="Helical" evidence="7">
    <location>
        <begin position="7"/>
        <end position="32"/>
    </location>
</feature>
<dbReference type="Pfam" id="PF02397">
    <property type="entry name" value="Bac_transf"/>
    <property type="match status" value="1"/>
</dbReference>
<keyword evidence="4 7" id="KW-0812">Transmembrane</keyword>
<comment type="subcellular location">
    <subcellularLocation>
        <location evidence="1">Membrane</location>
        <topology evidence="1">Multi-pass membrane protein</topology>
    </subcellularLocation>
</comment>
<proteinExistence type="inferred from homology"/>
<feature type="transmembrane region" description="Helical" evidence="7">
    <location>
        <begin position="111"/>
        <end position="130"/>
    </location>
</feature>
<gene>
    <name evidence="9" type="ORF">EDB95_2807</name>
</gene>
<evidence type="ECO:0000256" key="2">
    <source>
        <dbReference type="ARBA" id="ARBA00006464"/>
    </source>
</evidence>
<name>A0A4R8DTV9_9BACT</name>
<dbReference type="AlphaFoldDB" id="A0A4R8DTV9"/>
<evidence type="ECO:0000256" key="6">
    <source>
        <dbReference type="ARBA" id="ARBA00023136"/>
    </source>
</evidence>
<reference evidence="9 10" key="1">
    <citation type="submission" date="2019-03" db="EMBL/GenBank/DDBJ databases">
        <title>Genomic Encyclopedia of Type Strains, Phase IV (KMG-IV): sequencing the most valuable type-strain genomes for metagenomic binning, comparative biology and taxonomic classification.</title>
        <authorList>
            <person name="Goeker M."/>
        </authorList>
    </citation>
    <scope>NUCLEOTIDE SEQUENCE [LARGE SCALE GENOMIC DNA]</scope>
    <source>
        <strain evidence="9 10">DSM 100059</strain>
    </source>
</reference>
<keyword evidence="5 7" id="KW-1133">Transmembrane helix</keyword>
<dbReference type="NCBIfam" id="TIGR03023">
    <property type="entry name" value="WcaJ_sugtrans"/>
    <property type="match status" value="1"/>
</dbReference>
<dbReference type="GO" id="GO:0016780">
    <property type="term" value="F:phosphotransferase activity, for other substituted phosphate groups"/>
    <property type="evidence" value="ECO:0007669"/>
    <property type="project" value="TreeGrafter"/>
</dbReference>
<evidence type="ECO:0000256" key="3">
    <source>
        <dbReference type="ARBA" id="ARBA00022679"/>
    </source>
</evidence>
<dbReference type="EMBL" id="SODV01000001">
    <property type="protein sequence ID" value="TDX01764.1"/>
    <property type="molecule type" value="Genomic_DNA"/>
</dbReference>
<dbReference type="PANTHER" id="PTHR30576:SF0">
    <property type="entry name" value="UNDECAPRENYL-PHOSPHATE N-ACETYLGALACTOSAMINYL 1-PHOSPHATE TRANSFERASE-RELATED"/>
    <property type="match status" value="1"/>
</dbReference>
<protein>
    <submittedName>
        <fullName evidence="9">Putative colanic acid biosynthesis UDP-glucose lipid carrier transferase</fullName>
    </submittedName>
</protein>
<organism evidence="9 10">
    <name type="scientific">Dinghuibacter silviterrae</name>
    <dbReference type="NCBI Taxonomy" id="1539049"/>
    <lineage>
        <taxon>Bacteria</taxon>
        <taxon>Pseudomonadati</taxon>
        <taxon>Bacteroidota</taxon>
        <taxon>Chitinophagia</taxon>
        <taxon>Chitinophagales</taxon>
        <taxon>Chitinophagaceae</taxon>
        <taxon>Dinghuibacter</taxon>
    </lineage>
</organism>
<keyword evidence="6 7" id="KW-0472">Membrane</keyword>
<dbReference type="NCBIfam" id="TIGR03025">
    <property type="entry name" value="EPS_sugtrans"/>
    <property type="match status" value="1"/>
</dbReference>
<evidence type="ECO:0000313" key="9">
    <source>
        <dbReference type="EMBL" id="TDX01764.1"/>
    </source>
</evidence>
<evidence type="ECO:0000256" key="4">
    <source>
        <dbReference type="ARBA" id="ARBA00022692"/>
    </source>
</evidence>
<evidence type="ECO:0000313" key="10">
    <source>
        <dbReference type="Proteomes" id="UP000294498"/>
    </source>
</evidence>